<dbReference type="Proteomes" id="UP000638560">
    <property type="component" value="Unassembled WGS sequence"/>
</dbReference>
<evidence type="ECO:0000313" key="1">
    <source>
        <dbReference type="EMBL" id="MBF9135168.1"/>
    </source>
</evidence>
<organism evidence="1 2">
    <name type="scientific">Plantactinospora alkalitolerans</name>
    <dbReference type="NCBI Taxonomy" id="2789879"/>
    <lineage>
        <taxon>Bacteria</taxon>
        <taxon>Bacillati</taxon>
        <taxon>Actinomycetota</taxon>
        <taxon>Actinomycetes</taxon>
        <taxon>Micromonosporales</taxon>
        <taxon>Micromonosporaceae</taxon>
        <taxon>Plantactinospora</taxon>
    </lineage>
</organism>
<gene>
    <name evidence="1" type="ORF">I0C86_40530</name>
</gene>
<sequence>MKLRRHFFKGWIPIRRIAVLANLYGGAGRFCTLVSGRTWMVLLVRRDRSMPAVPEAERLTFAEALEQADGPRI</sequence>
<comment type="caution">
    <text evidence="1">The sequence shown here is derived from an EMBL/GenBank/DDBJ whole genome shotgun (WGS) entry which is preliminary data.</text>
</comment>
<reference evidence="1 2" key="1">
    <citation type="submission" date="2020-11" db="EMBL/GenBank/DDBJ databases">
        <title>A novel isolate from a Black sea contaminated sediment with potential to produce alkanes: Plantactinospora alkalitolerans sp. nov.</title>
        <authorList>
            <person name="Carro L."/>
            <person name="Veyisoglu A."/>
            <person name="Guven K."/>
            <person name="Schumann P."/>
            <person name="Klenk H.-P."/>
            <person name="Sahin N."/>
        </authorList>
    </citation>
    <scope>NUCLEOTIDE SEQUENCE [LARGE SCALE GENOMIC DNA]</scope>
    <source>
        <strain evidence="1 2">S1510</strain>
    </source>
</reference>
<accession>A0ABS0H9K5</accession>
<protein>
    <submittedName>
        <fullName evidence="1">Uncharacterized protein</fullName>
    </submittedName>
</protein>
<evidence type="ECO:0000313" key="2">
    <source>
        <dbReference type="Proteomes" id="UP000638560"/>
    </source>
</evidence>
<name>A0ABS0H9K5_9ACTN</name>
<dbReference type="RefSeq" id="WP_196206629.1">
    <property type="nucleotide sequence ID" value="NZ_JADPUN010000422.1"/>
</dbReference>
<dbReference type="EMBL" id="JADPUN010000422">
    <property type="protein sequence ID" value="MBF9135168.1"/>
    <property type="molecule type" value="Genomic_DNA"/>
</dbReference>
<proteinExistence type="predicted"/>
<keyword evidence="2" id="KW-1185">Reference proteome</keyword>